<dbReference type="InterPro" id="IPR052099">
    <property type="entry name" value="Regulatory_TF_Diverse"/>
</dbReference>
<organism evidence="3 4">
    <name type="scientific">Hermanssonia centrifuga</name>
    <dbReference type="NCBI Taxonomy" id="98765"/>
    <lineage>
        <taxon>Eukaryota</taxon>
        <taxon>Fungi</taxon>
        <taxon>Dikarya</taxon>
        <taxon>Basidiomycota</taxon>
        <taxon>Agaricomycotina</taxon>
        <taxon>Agaricomycetes</taxon>
        <taxon>Polyporales</taxon>
        <taxon>Meruliaceae</taxon>
        <taxon>Hermanssonia</taxon>
    </lineage>
</organism>
<dbReference type="STRING" id="98765.A0A2R6NPM0"/>
<feature type="compositionally biased region" description="Low complexity" evidence="1">
    <location>
        <begin position="1"/>
        <end position="23"/>
    </location>
</feature>
<feature type="region of interest" description="Disordered" evidence="1">
    <location>
        <begin position="160"/>
        <end position="205"/>
    </location>
</feature>
<dbReference type="PROSITE" id="PS50888">
    <property type="entry name" value="BHLH"/>
    <property type="match status" value="1"/>
</dbReference>
<feature type="region of interest" description="Disordered" evidence="1">
    <location>
        <begin position="246"/>
        <end position="310"/>
    </location>
</feature>
<feature type="compositionally biased region" description="Acidic residues" evidence="1">
    <location>
        <begin position="422"/>
        <end position="451"/>
    </location>
</feature>
<feature type="region of interest" description="Disordered" evidence="1">
    <location>
        <begin position="418"/>
        <end position="515"/>
    </location>
</feature>
<name>A0A2R6NPM0_9APHY</name>
<feature type="compositionally biased region" description="Basic and acidic residues" evidence="1">
    <location>
        <begin position="24"/>
        <end position="33"/>
    </location>
</feature>
<evidence type="ECO:0000256" key="1">
    <source>
        <dbReference type="SAM" id="MobiDB-lite"/>
    </source>
</evidence>
<protein>
    <recommendedName>
        <fullName evidence="2">BHLH domain-containing protein</fullName>
    </recommendedName>
</protein>
<keyword evidence="4" id="KW-1185">Reference proteome</keyword>
<feature type="compositionally biased region" description="Low complexity" evidence="1">
    <location>
        <begin position="162"/>
        <end position="175"/>
    </location>
</feature>
<dbReference type="Gene3D" id="4.10.280.10">
    <property type="entry name" value="Helix-loop-helix DNA-binding domain"/>
    <property type="match status" value="1"/>
</dbReference>
<feature type="compositionally biased region" description="Basic residues" evidence="1">
    <location>
        <begin position="454"/>
        <end position="463"/>
    </location>
</feature>
<comment type="caution">
    <text evidence="3">The sequence shown here is derived from an EMBL/GenBank/DDBJ whole genome shotgun (WGS) entry which is preliminary data.</text>
</comment>
<dbReference type="OrthoDB" id="2133190at2759"/>
<sequence>MTMSTPALSSSSSSVGSPSPSYRSQDDVNKAEAENLAFDDSDALQILLQTITQSMDSPPVNNPDDWSQLASWTSQDSKAVDMASDFNFAFPMDLDFDPNMAVDPSALHFNTSIFTQPTLSDHGYLMGMHEQPTSELLSTSVFPYGSNAWAPHIEPATGRRLSITSSSSSSGASFSPILEPQSAVSSSPSSEYGLSDSDPASELAQRVRQAAGVTLAVPVSAQVQQLAAAGGQLKLPIPRLPRPTLSPALVKRSGSSKSVSPAPELTPAASPTASSLSSESSESASVTQSHDPNAPTTTVIGRPKTSHTTIERRYRTNLNARITGLKQAVPALRVLEQKNGQSPYGDIVDSRGFVDGVKVARKMSKANVLGKATEYIRVLKKREARLKHEQGGLKSLVGGLVGGPALLKEWEREWRDRFGGEERDEVEGEDVATASDDEDGDGEDSDGEDEDGRARKKVKIAKAPKKEKALPKPAPPLPVSAVPGAAPEKRKRGRPRKVPLPTPVAPAPAPAAMQQTGAGPIVPPVQPIEHSLPMQHEYFNQPTNTQPTGQYLLAAFAFFSVFNSPLASSYTRTHNHAYSQGHAHHGAVLTAHPTMVPTSTVTPSHNYGLHELVQAFHLLVSTLVFFYVVLPWISGVVKHSGVPSILLAKLHSTFSTAHHQAPATPTILEAKTYQRVALTNALSFSVRGSSDEPAQLRTALGVSTGVFGLMQGVIKAARIDRGLEMNQLEQRAWVRLGELVAFDGAAPRITRLQTYWCMSWHVSTFATSTSDLATLALIILPVSHSKASELWDRARNQEILRPYEKIALTNMTIDDAAEWLAKWRRWHNTERKGRCAACEKRSPLGILAAIITRERLRNHAAAMFVRTVVPSQFREPREDCSDCEGDELVYDPDQDEKDDQDRRETIEAGKAIGGRTAELAILLERIWDTGFCAHEDVISTSRAHYSSYEDGNCENEHDLASTDEAEIRSLLSATMIYRRIFPSSFPSCATAVSVILSPPPSPSRKNMALHVSLRAALASSAFDLADGRLEDGRLGAALDNARDRVNDMLTALERSVKRNTRM</sequence>
<dbReference type="EMBL" id="MLYV02000990">
    <property type="protein sequence ID" value="PSR74392.1"/>
    <property type="molecule type" value="Genomic_DNA"/>
</dbReference>
<gene>
    <name evidence="3" type="ORF">PHLCEN_2v9900</name>
</gene>
<feature type="region of interest" description="Disordered" evidence="1">
    <location>
        <begin position="1"/>
        <end position="34"/>
    </location>
</feature>
<dbReference type="Pfam" id="PF00010">
    <property type="entry name" value="HLH"/>
    <property type="match status" value="1"/>
</dbReference>
<dbReference type="GO" id="GO:0046983">
    <property type="term" value="F:protein dimerization activity"/>
    <property type="evidence" value="ECO:0007669"/>
    <property type="project" value="InterPro"/>
</dbReference>
<dbReference type="InterPro" id="IPR011598">
    <property type="entry name" value="bHLH_dom"/>
</dbReference>
<reference evidence="3 4" key="1">
    <citation type="submission" date="2018-02" db="EMBL/GenBank/DDBJ databases">
        <title>Genome sequence of the basidiomycete white-rot fungus Phlebia centrifuga.</title>
        <authorList>
            <person name="Granchi Z."/>
            <person name="Peng M."/>
            <person name="de Vries R.P."/>
            <person name="Hilden K."/>
            <person name="Makela M.R."/>
            <person name="Grigoriev I."/>
            <person name="Riley R."/>
        </authorList>
    </citation>
    <scope>NUCLEOTIDE SEQUENCE [LARGE SCALE GENOMIC DNA]</scope>
    <source>
        <strain evidence="3 4">FBCC195</strain>
    </source>
</reference>
<dbReference type="Proteomes" id="UP000186601">
    <property type="component" value="Unassembled WGS sequence"/>
</dbReference>
<feature type="domain" description="BHLH" evidence="2">
    <location>
        <begin position="302"/>
        <end position="379"/>
    </location>
</feature>
<feature type="compositionally biased region" description="Polar residues" evidence="1">
    <location>
        <begin position="286"/>
        <end position="299"/>
    </location>
</feature>
<feature type="compositionally biased region" description="Low complexity" evidence="1">
    <location>
        <begin position="260"/>
        <end position="285"/>
    </location>
</feature>
<accession>A0A2R6NPM0</accession>
<feature type="compositionally biased region" description="Pro residues" evidence="1">
    <location>
        <begin position="498"/>
        <end position="509"/>
    </location>
</feature>
<proteinExistence type="predicted"/>
<dbReference type="InterPro" id="IPR036638">
    <property type="entry name" value="HLH_DNA-bd_sf"/>
</dbReference>
<dbReference type="PANTHER" id="PTHR47336:SF2">
    <property type="entry name" value="TRANSCRIPTION FACTOR HMS1-RELATED"/>
    <property type="match status" value="1"/>
</dbReference>
<dbReference type="SUPFAM" id="SSF47459">
    <property type="entry name" value="HLH, helix-loop-helix DNA-binding domain"/>
    <property type="match status" value="1"/>
</dbReference>
<dbReference type="PANTHER" id="PTHR47336">
    <property type="entry name" value="TRANSCRIPTION FACTOR HMS1-RELATED"/>
    <property type="match status" value="1"/>
</dbReference>
<dbReference type="SMART" id="SM00353">
    <property type="entry name" value="HLH"/>
    <property type="match status" value="1"/>
</dbReference>
<dbReference type="AlphaFoldDB" id="A0A2R6NPM0"/>
<evidence type="ECO:0000313" key="3">
    <source>
        <dbReference type="EMBL" id="PSR74392.1"/>
    </source>
</evidence>
<evidence type="ECO:0000259" key="2">
    <source>
        <dbReference type="PROSITE" id="PS50888"/>
    </source>
</evidence>
<evidence type="ECO:0000313" key="4">
    <source>
        <dbReference type="Proteomes" id="UP000186601"/>
    </source>
</evidence>